<dbReference type="InterPro" id="IPR036249">
    <property type="entry name" value="Thioredoxin-like_sf"/>
</dbReference>
<dbReference type="SUPFAM" id="SSF52833">
    <property type="entry name" value="Thioredoxin-like"/>
    <property type="match status" value="1"/>
</dbReference>
<accession>A0ABR1FSW2</accession>
<dbReference type="Pfam" id="PF08806">
    <property type="entry name" value="Sep15_SelM"/>
    <property type="match status" value="1"/>
</dbReference>
<dbReference type="Proteomes" id="UP001363151">
    <property type="component" value="Unassembled WGS sequence"/>
</dbReference>
<evidence type="ECO:0000313" key="4">
    <source>
        <dbReference type="EMBL" id="KAK7237741.1"/>
    </source>
</evidence>
<evidence type="ECO:0000256" key="1">
    <source>
        <dbReference type="ARBA" id="ARBA00005742"/>
    </source>
</evidence>
<dbReference type="EMBL" id="JBBJCI010000240">
    <property type="protein sequence ID" value="KAK7237741.1"/>
    <property type="molecule type" value="Genomic_DNA"/>
</dbReference>
<reference evidence="4 5" key="1">
    <citation type="submission" date="2024-03" db="EMBL/GenBank/DDBJ databases">
        <title>Aureococcus anophagefferens CCMP1851 and Kratosvirus quantuckense: Draft genome of a second virus-susceptible host strain in the model system.</title>
        <authorList>
            <person name="Chase E."/>
            <person name="Truchon A.R."/>
            <person name="Schepens W."/>
            <person name="Wilhelm S.W."/>
        </authorList>
    </citation>
    <scope>NUCLEOTIDE SEQUENCE [LARGE SCALE GENOMIC DNA]</scope>
    <source>
        <strain evidence="4 5">CCMP1851</strain>
    </source>
</reference>
<protein>
    <recommendedName>
        <fullName evidence="3">Selenoprotein F/M domain-containing protein</fullName>
    </recommendedName>
</protein>
<feature type="domain" description="Selenoprotein F/M" evidence="3">
    <location>
        <begin position="2"/>
        <end position="49"/>
    </location>
</feature>
<comment type="caution">
    <text evidence="4">The sequence shown here is derived from an EMBL/GenBank/DDBJ whole genome shotgun (WGS) entry which is preliminary data.</text>
</comment>
<name>A0ABR1FSW2_AURAN</name>
<feature type="region of interest" description="Disordered" evidence="2">
    <location>
        <begin position="96"/>
        <end position="119"/>
    </location>
</feature>
<organism evidence="4 5">
    <name type="scientific">Aureococcus anophagefferens</name>
    <name type="common">Harmful bloom alga</name>
    <dbReference type="NCBI Taxonomy" id="44056"/>
    <lineage>
        <taxon>Eukaryota</taxon>
        <taxon>Sar</taxon>
        <taxon>Stramenopiles</taxon>
        <taxon>Ochrophyta</taxon>
        <taxon>Pelagophyceae</taxon>
        <taxon>Pelagomonadales</taxon>
        <taxon>Pelagomonadaceae</taxon>
        <taxon>Aureococcus</taxon>
    </lineage>
</organism>
<dbReference type="InterPro" id="IPR038219">
    <property type="entry name" value="Sep15/SelM_sf"/>
</dbReference>
<dbReference type="InterPro" id="IPR014912">
    <property type="entry name" value="Sep15_SelM_dom"/>
</dbReference>
<comment type="similarity">
    <text evidence="1">Belongs to the selenoprotein M/F family.</text>
</comment>
<keyword evidence="5" id="KW-1185">Reference proteome</keyword>
<proteinExistence type="inferred from homology"/>
<gene>
    <name evidence="4" type="ORF">SO694_00238015</name>
</gene>
<dbReference type="Gene3D" id="3.40.30.50">
    <property type="entry name" value="Sep15/SelM thioredoxin-like domain, active-site redox motif"/>
    <property type="match status" value="1"/>
</dbReference>
<sequence length="119" mass="13083">MSYDDVEITWIRGRAPTLHIKEDGVAKESINLSTYTEEKLHALFKAKGFRRRSSSASADGRAFSIDARATKSDPAALGRFSFDEELHKQPGVKSVARYTNTGGGAMRTPRLRGAPMPGR</sequence>
<evidence type="ECO:0000313" key="5">
    <source>
        <dbReference type="Proteomes" id="UP001363151"/>
    </source>
</evidence>
<evidence type="ECO:0000259" key="3">
    <source>
        <dbReference type="Pfam" id="PF08806"/>
    </source>
</evidence>
<evidence type="ECO:0000256" key="2">
    <source>
        <dbReference type="SAM" id="MobiDB-lite"/>
    </source>
</evidence>